<evidence type="ECO:0000313" key="3">
    <source>
        <dbReference type="Proteomes" id="UP001519332"/>
    </source>
</evidence>
<dbReference type="SUPFAM" id="SSF48452">
    <property type="entry name" value="TPR-like"/>
    <property type="match status" value="1"/>
</dbReference>
<gene>
    <name evidence="2" type="ORF">JOF56_003917</name>
</gene>
<organism evidence="2 3">
    <name type="scientific">Kibdelosporangium banguiense</name>
    <dbReference type="NCBI Taxonomy" id="1365924"/>
    <lineage>
        <taxon>Bacteria</taxon>
        <taxon>Bacillati</taxon>
        <taxon>Actinomycetota</taxon>
        <taxon>Actinomycetes</taxon>
        <taxon>Pseudonocardiales</taxon>
        <taxon>Pseudonocardiaceae</taxon>
        <taxon>Kibdelosporangium</taxon>
    </lineage>
</organism>
<dbReference type="EMBL" id="JAGINW010000001">
    <property type="protein sequence ID" value="MBP2323532.1"/>
    <property type="molecule type" value="Genomic_DNA"/>
</dbReference>
<dbReference type="InterPro" id="IPR027417">
    <property type="entry name" value="P-loop_NTPase"/>
</dbReference>
<keyword evidence="3" id="KW-1185">Reference proteome</keyword>
<feature type="domain" description="AAA+ ATPase" evidence="1">
    <location>
        <begin position="37"/>
        <end position="199"/>
    </location>
</feature>
<dbReference type="RefSeq" id="WP_209640063.1">
    <property type="nucleotide sequence ID" value="NZ_JAGINW010000001.1"/>
</dbReference>
<dbReference type="InterPro" id="IPR011990">
    <property type="entry name" value="TPR-like_helical_dom_sf"/>
</dbReference>
<dbReference type="Gene3D" id="1.25.40.10">
    <property type="entry name" value="Tetratricopeptide repeat domain"/>
    <property type="match status" value="1"/>
</dbReference>
<evidence type="ECO:0000259" key="1">
    <source>
        <dbReference type="SMART" id="SM00382"/>
    </source>
</evidence>
<dbReference type="Gene3D" id="3.40.50.300">
    <property type="entry name" value="P-loop containing nucleotide triphosphate hydrolases"/>
    <property type="match status" value="1"/>
</dbReference>
<name>A0ABS4TGI0_9PSEU</name>
<protein>
    <submittedName>
        <fullName evidence="2">ATPase</fullName>
    </submittedName>
</protein>
<dbReference type="InterPro" id="IPR049945">
    <property type="entry name" value="AAA_22"/>
</dbReference>
<dbReference type="PANTHER" id="PTHR47691:SF3">
    <property type="entry name" value="HTH-TYPE TRANSCRIPTIONAL REGULATOR RV0890C-RELATED"/>
    <property type="match status" value="1"/>
</dbReference>
<comment type="caution">
    <text evidence="2">The sequence shown here is derived from an EMBL/GenBank/DDBJ whole genome shotgun (WGS) entry which is preliminary data.</text>
</comment>
<dbReference type="PANTHER" id="PTHR47691">
    <property type="entry name" value="REGULATOR-RELATED"/>
    <property type="match status" value="1"/>
</dbReference>
<dbReference type="Proteomes" id="UP001519332">
    <property type="component" value="Unassembled WGS sequence"/>
</dbReference>
<reference evidence="2 3" key="1">
    <citation type="submission" date="2021-03" db="EMBL/GenBank/DDBJ databases">
        <title>Sequencing the genomes of 1000 actinobacteria strains.</title>
        <authorList>
            <person name="Klenk H.-P."/>
        </authorList>
    </citation>
    <scope>NUCLEOTIDE SEQUENCE [LARGE SCALE GENOMIC DNA]</scope>
    <source>
        <strain evidence="2 3">DSM 46670</strain>
    </source>
</reference>
<dbReference type="Pfam" id="PF13401">
    <property type="entry name" value="AAA_22"/>
    <property type="match status" value="1"/>
</dbReference>
<dbReference type="PRINTS" id="PR00364">
    <property type="entry name" value="DISEASERSIST"/>
</dbReference>
<accession>A0ABS4TGI0</accession>
<dbReference type="SMART" id="SM00382">
    <property type="entry name" value="AAA"/>
    <property type="match status" value="1"/>
</dbReference>
<proteinExistence type="predicted"/>
<dbReference type="InterPro" id="IPR003593">
    <property type="entry name" value="AAA+_ATPase"/>
</dbReference>
<sequence length="701" mass="77852">MTVRTGSRLLAGNLPAEATSFVGRRQEVTATKRMLRRHRLVTLTGGPGVGKTRLAMRVAARLADAFPGGVWLVELAALEDDKFLVQAVADALGIRDQSSRPAMDVLVAFLHDKDLMLVLDNCEHLLDACAMLVHDLLRAAPRLRVLATSRQALRSGGERLFEVPPLPTPDTETPVTTRTLAHNASVRLFATRAALARPGFTVDARNRAAVACLCRRLEGIPLAIELTAARVRALSLEQILTRLENSYFELLAEASRTALPRVQTLHTAITWSFDLCSEQEQRVWARASVFTGGFDLRAAEEVCTGTGIARQDVLELVAGLMDKSVLIRIDQGETARYRMLESIRQYGEQRLASSGHQTAVRLRHRDHYRLLAERAERAWVGPDEQAWFVWFLREHANLRTALEFCLTEPGQARAGVEIAACLWNYWTLSGWFSEARHWLDSALEVDREPSPARAKAFWVNGWLALLQADWAAGLSLARESRVLAERVDDEHSLAQAIRISGVFAFFRDDIPRAVALFEDALPGLWATGDRGGVWINLLHLVVATAANGDPDRSVDCGEECLSLVEDRGGSMSKSWALWVYGLGRWITGDRQQADRLTREALRTGRPLDDQWGTAHCLEILAWNAAAERHKQRAARLLGAADRLWRSTGSSPAELRHLAPAHELCRQRTHQALGNEAFTALFSEGTQFTSEHAIAYALSHQP</sequence>
<evidence type="ECO:0000313" key="2">
    <source>
        <dbReference type="EMBL" id="MBP2323532.1"/>
    </source>
</evidence>
<dbReference type="SUPFAM" id="SSF52540">
    <property type="entry name" value="P-loop containing nucleoside triphosphate hydrolases"/>
    <property type="match status" value="1"/>
</dbReference>